<accession>A0A5Q4YWE5</accession>
<protein>
    <submittedName>
        <fullName evidence="3">Enoyl-CoA hydratase/carnithine racemase</fullName>
    </submittedName>
</protein>
<dbReference type="SUPFAM" id="SSF52096">
    <property type="entry name" value="ClpP/crotonase"/>
    <property type="match status" value="1"/>
</dbReference>
<reference evidence="3 4" key="1">
    <citation type="submission" date="2019-08" db="EMBL/GenBank/DDBJ databases">
        <authorList>
            <person name="Herpell B J."/>
        </authorList>
    </citation>
    <scope>NUCLEOTIDE SEQUENCE [LARGE SCALE GENOMIC DNA]</scope>
    <source>
        <strain evidence="4">Msb3</strain>
    </source>
</reference>
<dbReference type="EMBL" id="LR699554">
    <property type="protein sequence ID" value="VVD33437.1"/>
    <property type="molecule type" value="Genomic_DNA"/>
</dbReference>
<sequence>MSQPSNLPTNAADSAASVLSEARDGMLHVTINRPDKRNALNRATLDMLRGVFSDAARDTTLHAVVLTGAGDRSFAAGGDLREFDALRSEADAGAGALFDHAAATLDAIRATPVPVIAALNGTALGGGAELAIACDYRLAAPHACFGFVQATLAITTGFSGGADLVALLGPARAMRVLAQAAVLGAQEARALGLVDGVCADGQSLGEYVAQFAQPFVDRPAHVVRAVKRIAAAHRRAAAASTRDEERAAFVATWTAPEHWAEAQKFLDRRRADTQAPSS</sequence>
<dbReference type="CDD" id="cd06558">
    <property type="entry name" value="crotonase-like"/>
    <property type="match status" value="1"/>
</dbReference>
<dbReference type="InterPro" id="IPR018376">
    <property type="entry name" value="Enoyl-CoA_hyd/isom_CS"/>
</dbReference>
<comment type="similarity">
    <text evidence="1 2">Belongs to the enoyl-CoA hydratase/isomerase family.</text>
</comment>
<dbReference type="KEGG" id="pdio:PDMSB3_2153.1"/>
<dbReference type="PANTHER" id="PTHR11941">
    <property type="entry name" value="ENOYL-COA HYDRATASE-RELATED"/>
    <property type="match status" value="1"/>
</dbReference>
<dbReference type="Pfam" id="PF00378">
    <property type="entry name" value="ECH_1"/>
    <property type="match status" value="1"/>
</dbReference>
<dbReference type="InterPro" id="IPR029045">
    <property type="entry name" value="ClpP/crotonase-like_dom_sf"/>
</dbReference>
<keyword evidence="4" id="KW-1185">Reference proteome</keyword>
<dbReference type="InterPro" id="IPR001753">
    <property type="entry name" value="Enoyl-CoA_hydra/iso"/>
</dbReference>
<dbReference type="Proteomes" id="UP000325811">
    <property type="component" value="Chromosome II"/>
</dbReference>
<evidence type="ECO:0000313" key="3">
    <source>
        <dbReference type="EMBL" id="VVD33437.1"/>
    </source>
</evidence>
<organism evidence="3 4">
    <name type="scientific">Paraburkholderia dioscoreae</name>
    <dbReference type="NCBI Taxonomy" id="2604047"/>
    <lineage>
        <taxon>Bacteria</taxon>
        <taxon>Pseudomonadati</taxon>
        <taxon>Pseudomonadota</taxon>
        <taxon>Betaproteobacteria</taxon>
        <taxon>Burkholderiales</taxon>
        <taxon>Burkholderiaceae</taxon>
        <taxon>Paraburkholderia</taxon>
    </lineage>
</organism>
<dbReference type="PROSITE" id="PS00166">
    <property type="entry name" value="ENOYL_COA_HYDRATASE"/>
    <property type="match status" value="1"/>
</dbReference>
<dbReference type="AlphaFoldDB" id="A0A5Q4YWE5"/>
<dbReference type="GO" id="GO:0006635">
    <property type="term" value="P:fatty acid beta-oxidation"/>
    <property type="evidence" value="ECO:0007669"/>
    <property type="project" value="TreeGrafter"/>
</dbReference>
<evidence type="ECO:0000256" key="1">
    <source>
        <dbReference type="ARBA" id="ARBA00005254"/>
    </source>
</evidence>
<dbReference type="PANTHER" id="PTHR11941:SF54">
    <property type="entry name" value="ENOYL-COA HYDRATASE, MITOCHONDRIAL"/>
    <property type="match status" value="1"/>
</dbReference>
<name>A0A5Q4YWE5_9BURK</name>
<evidence type="ECO:0000313" key="4">
    <source>
        <dbReference type="Proteomes" id="UP000325811"/>
    </source>
</evidence>
<dbReference type="RefSeq" id="WP_165188649.1">
    <property type="nucleotide sequence ID" value="NZ_LR699554.1"/>
</dbReference>
<dbReference type="Gene3D" id="3.90.226.10">
    <property type="entry name" value="2-enoyl-CoA Hydratase, Chain A, domain 1"/>
    <property type="match status" value="1"/>
</dbReference>
<gene>
    <name evidence="3" type="ORF">PDMSB3_2153</name>
</gene>
<evidence type="ECO:0000256" key="2">
    <source>
        <dbReference type="RuleBase" id="RU003707"/>
    </source>
</evidence>
<proteinExistence type="inferred from homology"/>
<dbReference type="GO" id="GO:0003824">
    <property type="term" value="F:catalytic activity"/>
    <property type="evidence" value="ECO:0007669"/>
    <property type="project" value="InterPro"/>
</dbReference>